<feature type="chain" id="PRO_5044239797" evidence="2">
    <location>
        <begin position="19"/>
        <end position="221"/>
    </location>
</feature>
<organism evidence="3 4">
    <name type="scientific">Owenia fusiformis</name>
    <name type="common">Polychaete worm</name>
    <dbReference type="NCBI Taxonomy" id="6347"/>
    <lineage>
        <taxon>Eukaryota</taxon>
        <taxon>Metazoa</taxon>
        <taxon>Spiralia</taxon>
        <taxon>Lophotrochozoa</taxon>
        <taxon>Annelida</taxon>
        <taxon>Polychaeta</taxon>
        <taxon>Sedentaria</taxon>
        <taxon>Canalipalpata</taxon>
        <taxon>Sabellida</taxon>
        <taxon>Oweniida</taxon>
        <taxon>Oweniidae</taxon>
        <taxon>Owenia</taxon>
    </lineage>
</organism>
<evidence type="ECO:0000256" key="1">
    <source>
        <dbReference type="SAM" id="MobiDB-lite"/>
    </source>
</evidence>
<proteinExistence type="predicted"/>
<gene>
    <name evidence="3" type="ORF">OFUS_LOCUS11693</name>
</gene>
<feature type="region of interest" description="Disordered" evidence="1">
    <location>
        <begin position="43"/>
        <end position="76"/>
    </location>
</feature>
<dbReference type="Proteomes" id="UP000749559">
    <property type="component" value="Unassembled WGS sequence"/>
</dbReference>
<evidence type="ECO:0000313" key="3">
    <source>
        <dbReference type="EMBL" id="CAH1785673.1"/>
    </source>
</evidence>
<dbReference type="AlphaFoldDB" id="A0A8J1Y408"/>
<feature type="region of interest" description="Disordered" evidence="1">
    <location>
        <begin position="91"/>
        <end position="147"/>
    </location>
</feature>
<reference evidence="3" key="1">
    <citation type="submission" date="2022-03" db="EMBL/GenBank/DDBJ databases">
        <authorList>
            <person name="Martin C."/>
        </authorList>
    </citation>
    <scope>NUCLEOTIDE SEQUENCE</scope>
</reference>
<feature type="signal peptide" evidence="2">
    <location>
        <begin position="1"/>
        <end position="18"/>
    </location>
</feature>
<feature type="compositionally biased region" description="Gly residues" evidence="1">
    <location>
        <begin position="95"/>
        <end position="118"/>
    </location>
</feature>
<sequence>MRTVHLVVLIALGTLAWAKNKGTNTEELENIAQEGDHLKRSAEFSDGRKRDMRMKAAPKPGLASLDTGLRSMSESSLERSLKSAAVKFELEEKSGGGGGPARPPGGGAAGPRAGGAGGAPRVAGSSGRGGPGPLGLPGSGGTARGGTTGSRMYHPPYFSTRWRCYHCVRGWYSCEWRCLFCYDTYAWGWSWLRWTCNHCHMDGVARWGWYMRQYTCWGNCY</sequence>
<feature type="compositionally biased region" description="Gly residues" evidence="1">
    <location>
        <begin position="126"/>
        <end position="147"/>
    </location>
</feature>
<evidence type="ECO:0000313" key="4">
    <source>
        <dbReference type="Proteomes" id="UP000749559"/>
    </source>
</evidence>
<name>A0A8J1Y408_OWEFU</name>
<protein>
    <submittedName>
        <fullName evidence="3">Uncharacterized protein</fullName>
    </submittedName>
</protein>
<accession>A0A8J1Y408</accession>
<dbReference type="EMBL" id="CAIIXF020000006">
    <property type="protein sequence ID" value="CAH1785673.1"/>
    <property type="molecule type" value="Genomic_DNA"/>
</dbReference>
<keyword evidence="4" id="KW-1185">Reference proteome</keyword>
<evidence type="ECO:0000256" key="2">
    <source>
        <dbReference type="SAM" id="SignalP"/>
    </source>
</evidence>
<comment type="caution">
    <text evidence="3">The sequence shown here is derived from an EMBL/GenBank/DDBJ whole genome shotgun (WGS) entry which is preliminary data.</text>
</comment>
<keyword evidence="2" id="KW-0732">Signal</keyword>